<dbReference type="Gene3D" id="1.10.10.60">
    <property type="entry name" value="Homeodomain-like"/>
    <property type="match status" value="1"/>
</dbReference>
<evidence type="ECO:0000313" key="2">
    <source>
        <dbReference type="Proteomes" id="UP001497522"/>
    </source>
</evidence>
<gene>
    <name evidence="1" type="ORF">CSSPJE1EN2_LOCUS26308</name>
</gene>
<name>A0ABP1A037_9BRYO</name>
<dbReference type="EMBL" id="CAXHBF010000502">
    <property type="protein sequence ID" value="CAK9856376.1"/>
    <property type="molecule type" value="Genomic_DNA"/>
</dbReference>
<proteinExistence type="predicted"/>
<dbReference type="Proteomes" id="UP001497522">
    <property type="component" value="Unassembled WGS sequence"/>
</dbReference>
<protein>
    <recommendedName>
        <fullName evidence="3">HTH CENPB-type domain-containing protein</fullName>
    </recommendedName>
</protein>
<evidence type="ECO:0008006" key="3">
    <source>
        <dbReference type="Google" id="ProtNLM"/>
    </source>
</evidence>
<accession>A0ABP1A037</accession>
<evidence type="ECO:0000313" key="1">
    <source>
        <dbReference type="EMBL" id="CAK9856376.1"/>
    </source>
</evidence>
<sequence length="119" mass="13508">MNINVAKSILKLSKTNAPSKRALAQEYIVSEGAIQKVWDNREAILERSALLSEEAKERTFQASVGRFTELEDMFYIWIDSMCRAKLPVLPSFAIAKAKNIASSLSIPEFHFKASWQWLS</sequence>
<keyword evidence="2" id="KW-1185">Reference proteome</keyword>
<comment type="caution">
    <text evidence="1">The sequence shown here is derived from an EMBL/GenBank/DDBJ whole genome shotgun (WGS) entry which is preliminary data.</text>
</comment>
<organism evidence="1 2">
    <name type="scientific">Sphagnum jensenii</name>
    <dbReference type="NCBI Taxonomy" id="128206"/>
    <lineage>
        <taxon>Eukaryota</taxon>
        <taxon>Viridiplantae</taxon>
        <taxon>Streptophyta</taxon>
        <taxon>Embryophyta</taxon>
        <taxon>Bryophyta</taxon>
        <taxon>Sphagnophytina</taxon>
        <taxon>Sphagnopsida</taxon>
        <taxon>Sphagnales</taxon>
        <taxon>Sphagnaceae</taxon>
        <taxon>Sphagnum</taxon>
    </lineage>
</organism>
<reference evidence="1" key="1">
    <citation type="submission" date="2024-03" db="EMBL/GenBank/DDBJ databases">
        <authorList>
            <consortium name="ELIXIR-Norway"/>
            <consortium name="Elixir Norway"/>
        </authorList>
    </citation>
    <scope>NUCLEOTIDE SEQUENCE</scope>
</reference>